<dbReference type="KEGG" id="lug:FPZ22_07010"/>
<name>A0A518N432_9GAMM</name>
<keyword evidence="1" id="KW-1133">Transmembrane helix</keyword>
<dbReference type="Pfam" id="PF09955">
    <property type="entry name" value="DUF2189"/>
    <property type="match status" value="1"/>
</dbReference>
<evidence type="ECO:0000313" key="2">
    <source>
        <dbReference type="EMBL" id="QDW66672.1"/>
    </source>
</evidence>
<dbReference type="OrthoDB" id="5621705at2"/>
<dbReference type="EMBL" id="CP042218">
    <property type="protein sequence ID" value="QDW66672.1"/>
    <property type="molecule type" value="Genomic_DNA"/>
</dbReference>
<feature type="transmembrane region" description="Helical" evidence="1">
    <location>
        <begin position="154"/>
        <end position="181"/>
    </location>
</feature>
<dbReference type="InterPro" id="IPR018692">
    <property type="entry name" value="DUF2189"/>
</dbReference>
<evidence type="ECO:0000256" key="1">
    <source>
        <dbReference type="SAM" id="Phobius"/>
    </source>
</evidence>
<gene>
    <name evidence="2" type="ORF">FPZ22_07010</name>
</gene>
<keyword evidence="3" id="KW-1185">Reference proteome</keyword>
<feature type="transmembrane region" description="Helical" evidence="1">
    <location>
        <begin position="73"/>
        <end position="95"/>
    </location>
</feature>
<evidence type="ECO:0000313" key="3">
    <source>
        <dbReference type="Proteomes" id="UP000316584"/>
    </source>
</evidence>
<keyword evidence="1" id="KW-0472">Membrane</keyword>
<organism evidence="2 3">
    <name type="scientific">Luteimonas granuli</name>
    <dbReference type="NCBI Taxonomy" id="1176533"/>
    <lineage>
        <taxon>Bacteria</taxon>
        <taxon>Pseudomonadati</taxon>
        <taxon>Pseudomonadota</taxon>
        <taxon>Gammaproteobacteria</taxon>
        <taxon>Lysobacterales</taxon>
        <taxon>Lysobacteraceae</taxon>
        <taxon>Luteimonas</taxon>
    </lineage>
</organism>
<proteinExistence type="predicted"/>
<feature type="transmembrane region" description="Helical" evidence="1">
    <location>
        <begin position="201"/>
        <end position="227"/>
    </location>
</feature>
<sequence length="293" mass="30762">MKPDTAVVIKSPRQAPAVHAGGTRLRVAGPVHTPEDAMKTLHPGTLPSHPGHGATHIRFGEPFRWLSHGFGDFLRTPSVGLVYGLMVTVMGWLVLALGNHPYFIAAAVSGFLLVGPILGAGLIEASRAMEAGDTPTVDTSLRGLGRNRSALERFAMASLALAAAWLVVSTVVLNATLGPIAPNVERTLWDSALPMMSSSQWLAWAGIGGVLAVVGYALSVIAVPLMLDRHASAGDAMRGSLRAVARHPLASAEWALLIALLTAIGIATALVGLIVLYPVLGHASWHAYRALRE</sequence>
<feature type="transmembrane region" description="Helical" evidence="1">
    <location>
        <begin position="254"/>
        <end position="280"/>
    </location>
</feature>
<reference evidence="2 3" key="1">
    <citation type="submission" date="2019-07" db="EMBL/GenBank/DDBJ databases">
        <title>Full genome sequence of Luteimonas sp. Gr-4.</title>
        <authorList>
            <person name="Im W.-T."/>
        </authorList>
    </citation>
    <scope>NUCLEOTIDE SEQUENCE [LARGE SCALE GENOMIC DNA]</scope>
    <source>
        <strain evidence="2 3">Gr-4</strain>
    </source>
</reference>
<keyword evidence="1" id="KW-0812">Transmembrane</keyword>
<dbReference type="AlphaFoldDB" id="A0A518N432"/>
<accession>A0A518N432</accession>
<feature type="transmembrane region" description="Helical" evidence="1">
    <location>
        <begin position="101"/>
        <end position="123"/>
    </location>
</feature>
<dbReference type="Proteomes" id="UP000316584">
    <property type="component" value="Chromosome"/>
</dbReference>
<protein>
    <submittedName>
        <fullName evidence="2">DUF2189 domain-containing protein</fullName>
    </submittedName>
</protein>